<gene>
    <name evidence="2" type="ORF">SAMN02910432_01234</name>
</gene>
<organism evidence="2 3">
    <name type="scientific">Ligilactobacillus ruminis DSM 20403 = NBRC 102161</name>
    <dbReference type="NCBI Taxonomy" id="1423798"/>
    <lineage>
        <taxon>Bacteria</taxon>
        <taxon>Bacillati</taxon>
        <taxon>Bacillota</taxon>
        <taxon>Bacilli</taxon>
        <taxon>Lactobacillales</taxon>
        <taxon>Lactobacillaceae</taxon>
        <taxon>Ligilactobacillus</taxon>
    </lineage>
</organism>
<sequence length="68" mass="7318">MYKWKKGDGKTMAALVVACVIGSVAGFIWGICDLPSIDDIFKRAAEFALIFIFLAVSGVISFIGGLFK</sequence>
<evidence type="ECO:0000256" key="1">
    <source>
        <dbReference type="SAM" id="Phobius"/>
    </source>
</evidence>
<dbReference type="EMBL" id="FOPI01000018">
    <property type="protein sequence ID" value="SFG40882.1"/>
    <property type="molecule type" value="Genomic_DNA"/>
</dbReference>
<keyword evidence="1" id="KW-0472">Membrane</keyword>
<keyword evidence="1" id="KW-1133">Transmembrane helix</keyword>
<dbReference type="OrthoDB" id="2332257at2"/>
<accession>A0A1I2RK40</accession>
<feature type="transmembrane region" description="Helical" evidence="1">
    <location>
        <begin position="47"/>
        <end position="67"/>
    </location>
</feature>
<feature type="transmembrane region" description="Helical" evidence="1">
    <location>
        <begin position="12"/>
        <end position="31"/>
    </location>
</feature>
<evidence type="ECO:0000313" key="3">
    <source>
        <dbReference type="Proteomes" id="UP000182635"/>
    </source>
</evidence>
<reference evidence="3" key="1">
    <citation type="submission" date="2016-10" db="EMBL/GenBank/DDBJ databases">
        <authorList>
            <person name="Varghese N."/>
            <person name="Submissions S."/>
        </authorList>
    </citation>
    <scope>NUCLEOTIDE SEQUENCE [LARGE SCALE GENOMIC DNA]</scope>
    <source>
        <strain evidence="3">DSM 20403</strain>
    </source>
</reference>
<protein>
    <submittedName>
        <fullName evidence="2">Uncharacterized protein</fullName>
    </submittedName>
</protein>
<dbReference type="RefSeq" id="WP_046922118.1">
    <property type="nucleotide sequence ID" value="NZ_FOPI01000018.1"/>
</dbReference>
<proteinExistence type="predicted"/>
<keyword evidence="1" id="KW-0812">Transmembrane</keyword>
<name>A0A1I2RK40_9LACO</name>
<dbReference type="Proteomes" id="UP000182635">
    <property type="component" value="Unassembled WGS sequence"/>
</dbReference>
<dbReference type="AlphaFoldDB" id="A0A1I2RK40"/>
<evidence type="ECO:0000313" key="2">
    <source>
        <dbReference type="EMBL" id="SFG40882.1"/>
    </source>
</evidence>